<evidence type="ECO:0000256" key="6">
    <source>
        <dbReference type="ARBA" id="ARBA00022692"/>
    </source>
</evidence>
<comment type="subcellular location">
    <subcellularLocation>
        <location evidence="1">Cell membrane</location>
        <topology evidence="1">Multi-pass membrane protein</topology>
    </subcellularLocation>
</comment>
<dbReference type="GO" id="GO:0009103">
    <property type="term" value="P:lipopolysaccharide biosynthetic process"/>
    <property type="evidence" value="ECO:0007669"/>
    <property type="project" value="UniProtKB-KW"/>
</dbReference>
<feature type="transmembrane region" description="Helical" evidence="11">
    <location>
        <begin position="207"/>
        <end position="227"/>
    </location>
</feature>
<keyword evidence="4" id="KW-0997">Cell inner membrane</keyword>
<evidence type="ECO:0000256" key="2">
    <source>
        <dbReference type="ARBA" id="ARBA00022475"/>
    </source>
</evidence>
<evidence type="ECO:0000256" key="7">
    <source>
        <dbReference type="ARBA" id="ARBA00022985"/>
    </source>
</evidence>
<protein>
    <recommendedName>
        <fullName evidence="12">EamA domain-containing protein</fullName>
    </recommendedName>
</protein>
<evidence type="ECO:0000256" key="11">
    <source>
        <dbReference type="SAM" id="Phobius"/>
    </source>
</evidence>
<keyword evidence="6 11" id="KW-0812">Transmembrane</keyword>
<evidence type="ECO:0000256" key="5">
    <source>
        <dbReference type="ARBA" id="ARBA00022556"/>
    </source>
</evidence>
<evidence type="ECO:0000256" key="10">
    <source>
        <dbReference type="ARBA" id="ARBA00023136"/>
    </source>
</evidence>
<dbReference type="Pfam" id="PF00892">
    <property type="entry name" value="EamA"/>
    <property type="match status" value="1"/>
</dbReference>
<feature type="transmembrane region" description="Helical" evidence="11">
    <location>
        <begin position="31"/>
        <end position="52"/>
    </location>
</feature>
<keyword evidence="2" id="KW-1003">Cell membrane</keyword>
<keyword evidence="7" id="KW-0448">Lipopolysaccharide biosynthesis</keyword>
<keyword evidence="5" id="KW-0441">Lipid A biosynthesis</keyword>
<dbReference type="PANTHER" id="PTHR30561">
    <property type="entry name" value="SMR FAMILY PROTON-DEPENDENT DRUG EFFLUX TRANSPORTER SUGE"/>
    <property type="match status" value="1"/>
</dbReference>
<accession>A0A382A1K1</accession>
<feature type="transmembrane region" description="Helical" evidence="11">
    <location>
        <begin position="140"/>
        <end position="161"/>
    </location>
</feature>
<feature type="domain" description="EamA" evidence="12">
    <location>
        <begin position="149"/>
        <end position="278"/>
    </location>
</feature>
<dbReference type="GO" id="GO:0022857">
    <property type="term" value="F:transmembrane transporter activity"/>
    <property type="evidence" value="ECO:0007669"/>
    <property type="project" value="InterPro"/>
</dbReference>
<sequence>MTSSSIYLLIFFAAFLHALWNIIIKSLKNSLVGIAMKVFFQSIIFFPIIFFVPLPAGITWLFIICSLILHSLYFILLGSMYNRSDLTFIYPIARGCAPFFVTILSLIFFVDHIPLLGILGILVISLGLILISLENYKKKIDFKLIGISLFIALIISIYTFIDGLGVRSVGKSETYIVWNFFLGGWVSIAYVYLTEKKELFELQSKELFLILIASIISFSAYAIIIWSMRHEPIGFVSSLRESSIIMASLIGYFVLKEKVSHIRLISGAIFFVGVFLVYNS</sequence>
<dbReference type="GO" id="GO:0005886">
    <property type="term" value="C:plasma membrane"/>
    <property type="evidence" value="ECO:0007669"/>
    <property type="project" value="UniProtKB-SubCell"/>
</dbReference>
<dbReference type="InterPro" id="IPR037185">
    <property type="entry name" value="EmrE-like"/>
</dbReference>
<feature type="transmembrane region" description="Helical" evidence="11">
    <location>
        <begin position="88"/>
        <end position="109"/>
    </location>
</feature>
<feature type="transmembrane region" description="Helical" evidence="11">
    <location>
        <begin position="6"/>
        <end position="24"/>
    </location>
</feature>
<keyword evidence="10 11" id="KW-0472">Membrane</keyword>
<proteinExistence type="predicted"/>
<dbReference type="AlphaFoldDB" id="A0A382A1K1"/>
<feature type="transmembrane region" description="Helical" evidence="11">
    <location>
        <begin position="176"/>
        <end position="195"/>
    </location>
</feature>
<evidence type="ECO:0000256" key="1">
    <source>
        <dbReference type="ARBA" id="ARBA00004651"/>
    </source>
</evidence>
<evidence type="ECO:0000256" key="8">
    <source>
        <dbReference type="ARBA" id="ARBA00022989"/>
    </source>
</evidence>
<dbReference type="EMBL" id="UINC01023536">
    <property type="protein sequence ID" value="SVA95388.1"/>
    <property type="molecule type" value="Genomic_DNA"/>
</dbReference>
<evidence type="ECO:0000256" key="4">
    <source>
        <dbReference type="ARBA" id="ARBA00022519"/>
    </source>
</evidence>
<organism evidence="13">
    <name type="scientific">marine metagenome</name>
    <dbReference type="NCBI Taxonomy" id="408172"/>
    <lineage>
        <taxon>unclassified sequences</taxon>
        <taxon>metagenomes</taxon>
        <taxon>ecological metagenomes</taxon>
    </lineage>
</organism>
<evidence type="ECO:0000256" key="3">
    <source>
        <dbReference type="ARBA" id="ARBA00022516"/>
    </source>
</evidence>
<dbReference type="PANTHER" id="PTHR30561:SF9">
    <property type="entry name" value="4-AMINO-4-DEOXY-L-ARABINOSE-PHOSPHOUNDECAPRENOL FLIPPASE SUBUNIT ARNF-RELATED"/>
    <property type="match status" value="1"/>
</dbReference>
<evidence type="ECO:0000259" key="12">
    <source>
        <dbReference type="Pfam" id="PF00892"/>
    </source>
</evidence>
<feature type="transmembrane region" description="Helical" evidence="11">
    <location>
        <begin position="58"/>
        <end position="76"/>
    </location>
</feature>
<keyword evidence="3" id="KW-0444">Lipid biosynthesis</keyword>
<feature type="transmembrane region" description="Helical" evidence="11">
    <location>
        <begin position="115"/>
        <end position="133"/>
    </location>
</feature>
<feature type="transmembrane region" description="Helical" evidence="11">
    <location>
        <begin position="233"/>
        <end position="255"/>
    </location>
</feature>
<gene>
    <name evidence="13" type="ORF">METZ01_LOCUS148242</name>
</gene>
<reference evidence="13" key="1">
    <citation type="submission" date="2018-05" db="EMBL/GenBank/DDBJ databases">
        <authorList>
            <person name="Lanie J.A."/>
            <person name="Ng W.-L."/>
            <person name="Kazmierczak K.M."/>
            <person name="Andrzejewski T.M."/>
            <person name="Davidsen T.M."/>
            <person name="Wayne K.J."/>
            <person name="Tettelin H."/>
            <person name="Glass J.I."/>
            <person name="Rusch D."/>
            <person name="Podicherti R."/>
            <person name="Tsui H.-C.T."/>
            <person name="Winkler M.E."/>
        </authorList>
    </citation>
    <scope>NUCLEOTIDE SEQUENCE</scope>
</reference>
<keyword evidence="9" id="KW-0443">Lipid metabolism</keyword>
<keyword evidence="8 11" id="KW-1133">Transmembrane helix</keyword>
<dbReference type="Gene3D" id="1.10.3730.20">
    <property type="match status" value="1"/>
</dbReference>
<name>A0A382A1K1_9ZZZZ</name>
<dbReference type="InterPro" id="IPR000620">
    <property type="entry name" value="EamA_dom"/>
</dbReference>
<evidence type="ECO:0000313" key="13">
    <source>
        <dbReference type="EMBL" id="SVA95388.1"/>
    </source>
</evidence>
<feature type="transmembrane region" description="Helical" evidence="11">
    <location>
        <begin position="262"/>
        <end position="278"/>
    </location>
</feature>
<dbReference type="SUPFAM" id="SSF103481">
    <property type="entry name" value="Multidrug resistance efflux transporter EmrE"/>
    <property type="match status" value="2"/>
</dbReference>
<evidence type="ECO:0000256" key="9">
    <source>
        <dbReference type="ARBA" id="ARBA00023098"/>
    </source>
</evidence>
<dbReference type="InterPro" id="IPR000390">
    <property type="entry name" value="Small_drug/metabolite_transptr"/>
</dbReference>